<evidence type="ECO:0000256" key="1">
    <source>
        <dbReference type="SAM" id="Phobius"/>
    </source>
</evidence>
<protein>
    <submittedName>
        <fullName evidence="2">Uncharacterized protein</fullName>
    </submittedName>
</protein>
<feature type="transmembrane region" description="Helical" evidence="1">
    <location>
        <begin position="7"/>
        <end position="29"/>
    </location>
</feature>
<accession>A0A6G1EV63</accession>
<reference evidence="2 3" key="1">
    <citation type="submission" date="2019-11" db="EMBL/GenBank/DDBJ databases">
        <title>Whole genome sequence of Oryza granulata.</title>
        <authorList>
            <person name="Li W."/>
        </authorList>
    </citation>
    <scope>NUCLEOTIDE SEQUENCE [LARGE SCALE GENOMIC DNA]</scope>
    <source>
        <strain evidence="3">cv. Menghai</strain>
        <tissue evidence="2">Leaf</tissue>
    </source>
</reference>
<name>A0A6G1EV63_9ORYZ</name>
<keyword evidence="3" id="KW-1185">Reference proteome</keyword>
<dbReference type="AlphaFoldDB" id="A0A6G1EV63"/>
<dbReference type="EMBL" id="SPHZ02000002">
    <property type="protein sequence ID" value="KAF0928495.1"/>
    <property type="molecule type" value="Genomic_DNA"/>
</dbReference>
<comment type="caution">
    <text evidence="2">The sequence shown here is derived from an EMBL/GenBank/DDBJ whole genome shotgun (WGS) entry which is preliminary data.</text>
</comment>
<organism evidence="2 3">
    <name type="scientific">Oryza meyeriana var. granulata</name>
    <dbReference type="NCBI Taxonomy" id="110450"/>
    <lineage>
        <taxon>Eukaryota</taxon>
        <taxon>Viridiplantae</taxon>
        <taxon>Streptophyta</taxon>
        <taxon>Embryophyta</taxon>
        <taxon>Tracheophyta</taxon>
        <taxon>Spermatophyta</taxon>
        <taxon>Magnoliopsida</taxon>
        <taxon>Liliopsida</taxon>
        <taxon>Poales</taxon>
        <taxon>Poaceae</taxon>
        <taxon>BOP clade</taxon>
        <taxon>Oryzoideae</taxon>
        <taxon>Oryzeae</taxon>
        <taxon>Oryzinae</taxon>
        <taxon>Oryza</taxon>
        <taxon>Oryza meyeriana</taxon>
    </lineage>
</organism>
<evidence type="ECO:0000313" key="2">
    <source>
        <dbReference type="EMBL" id="KAF0928495.1"/>
    </source>
</evidence>
<sequence>MHVDVDDLFLFLAADFTIFATLTFLSFLLSFDGEINLLLVQIQDYWLIWGKGGGGDLFGLSHVQRWLELGCSHAMLLGADYLRVLIFLFPITDAIILAALTFSVFLSFFNGKTLFLWMQIQNRRQI</sequence>
<dbReference type="Proteomes" id="UP000479710">
    <property type="component" value="Unassembled WGS sequence"/>
</dbReference>
<keyword evidence="1" id="KW-0472">Membrane</keyword>
<feature type="transmembrane region" description="Helical" evidence="1">
    <location>
        <begin position="84"/>
        <end position="109"/>
    </location>
</feature>
<proteinExistence type="predicted"/>
<evidence type="ECO:0000313" key="3">
    <source>
        <dbReference type="Proteomes" id="UP000479710"/>
    </source>
</evidence>
<keyword evidence="1" id="KW-1133">Transmembrane helix</keyword>
<gene>
    <name evidence="2" type="ORF">E2562_004132</name>
</gene>
<keyword evidence="1" id="KW-0812">Transmembrane</keyword>